<dbReference type="Proteomes" id="UP001341840">
    <property type="component" value="Unassembled WGS sequence"/>
</dbReference>
<organism evidence="2 3">
    <name type="scientific">Stylosanthes scabra</name>
    <dbReference type="NCBI Taxonomy" id="79078"/>
    <lineage>
        <taxon>Eukaryota</taxon>
        <taxon>Viridiplantae</taxon>
        <taxon>Streptophyta</taxon>
        <taxon>Embryophyta</taxon>
        <taxon>Tracheophyta</taxon>
        <taxon>Spermatophyta</taxon>
        <taxon>Magnoliopsida</taxon>
        <taxon>eudicotyledons</taxon>
        <taxon>Gunneridae</taxon>
        <taxon>Pentapetalae</taxon>
        <taxon>rosids</taxon>
        <taxon>fabids</taxon>
        <taxon>Fabales</taxon>
        <taxon>Fabaceae</taxon>
        <taxon>Papilionoideae</taxon>
        <taxon>50 kb inversion clade</taxon>
        <taxon>dalbergioids sensu lato</taxon>
        <taxon>Dalbergieae</taxon>
        <taxon>Pterocarpus clade</taxon>
        <taxon>Stylosanthes</taxon>
    </lineage>
</organism>
<proteinExistence type="predicted"/>
<dbReference type="EMBL" id="JASCZI010272531">
    <property type="protein sequence ID" value="MED6222635.1"/>
    <property type="molecule type" value="Genomic_DNA"/>
</dbReference>
<feature type="region of interest" description="Disordered" evidence="1">
    <location>
        <begin position="1"/>
        <end position="27"/>
    </location>
</feature>
<evidence type="ECO:0000313" key="2">
    <source>
        <dbReference type="EMBL" id="MED6222635.1"/>
    </source>
</evidence>
<comment type="caution">
    <text evidence="2">The sequence shown here is derived from an EMBL/GenBank/DDBJ whole genome shotgun (WGS) entry which is preliminary data.</text>
</comment>
<reference evidence="2 3" key="1">
    <citation type="journal article" date="2023" name="Plants (Basel)">
        <title>Bridging the Gap: Combining Genomics and Transcriptomics Approaches to Understand Stylosanthes scabra, an Orphan Legume from the Brazilian Caatinga.</title>
        <authorList>
            <person name="Ferreira-Neto J.R.C."/>
            <person name="da Silva M.D."/>
            <person name="Binneck E."/>
            <person name="de Melo N.F."/>
            <person name="da Silva R.H."/>
            <person name="de Melo A.L.T.M."/>
            <person name="Pandolfi V."/>
            <person name="Bustamante F.O."/>
            <person name="Brasileiro-Vidal A.C."/>
            <person name="Benko-Iseppon A.M."/>
        </authorList>
    </citation>
    <scope>NUCLEOTIDE SEQUENCE [LARGE SCALE GENOMIC DNA]</scope>
    <source>
        <tissue evidence="2">Leaves</tissue>
    </source>
</reference>
<sequence length="84" mass="9264">MEFIDISSSIHENSRKNSMKEPNNSIIIGDQNSRGGDVLLTNAIAEMTNAVTTLTRIFVQQTPPVFSIQWFVPIRVSLNASSNA</sequence>
<accession>A0ABU6ZKZ1</accession>
<name>A0ABU6ZKZ1_9FABA</name>
<feature type="compositionally biased region" description="Polar residues" evidence="1">
    <location>
        <begin position="1"/>
        <end position="11"/>
    </location>
</feature>
<keyword evidence="3" id="KW-1185">Reference proteome</keyword>
<gene>
    <name evidence="2" type="ORF">PIB30_066181</name>
</gene>
<evidence type="ECO:0000313" key="3">
    <source>
        <dbReference type="Proteomes" id="UP001341840"/>
    </source>
</evidence>
<protein>
    <submittedName>
        <fullName evidence="2">Uncharacterized protein</fullName>
    </submittedName>
</protein>
<evidence type="ECO:0000256" key="1">
    <source>
        <dbReference type="SAM" id="MobiDB-lite"/>
    </source>
</evidence>